<proteinExistence type="predicted"/>
<accession>W7E566</accession>
<dbReference type="EMBL" id="KI968816">
    <property type="protein sequence ID" value="EUN22284.1"/>
    <property type="molecule type" value="Genomic_DNA"/>
</dbReference>
<organism evidence="1 2">
    <name type="scientific">Bipolaris victoriae (strain FI3)</name>
    <name type="common">Victoria blight of oats agent</name>
    <name type="synonym">Cochliobolus victoriae</name>
    <dbReference type="NCBI Taxonomy" id="930091"/>
    <lineage>
        <taxon>Eukaryota</taxon>
        <taxon>Fungi</taxon>
        <taxon>Dikarya</taxon>
        <taxon>Ascomycota</taxon>
        <taxon>Pezizomycotina</taxon>
        <taxon>Dothideomycetes</taxon>
        <taxon>Pleosporomycetidae</taxon>
        <taxon>Pleosporales</taxon>
        <taxon>Pleosporineae</taxon>
        <taxon>Pleosporaceae</taxon>
        <taxon>Bipolaris</taxon>
    </lineage>
</organism>
<dbReference type="Proteomes" id="UP000054337">
    <property type="component" value="Unassembled WGS sequence"/>
</dbReference>
<name>W7E566_BIPV3</name>
<evidence type="ECO:0000313" key="1">
    <source>
        <dbReference type="EMBL" id="EUN22284.1"/>
    </source>
</evidence>
<feature type="non-terminal residue" evidence="1">
    <location>
        <position position="1"/>
    </location>
</feature>
<dbReference type="RefSeq" id="XP_014551863.1">
    <property type="nucleotide sequence ID" value="XM_014696377.1"/>
</dbReference>
<evidence type="ECO:0000313" key="2">
    <source>
        <dbReference type="Proteomes" id="UP000054337"/>
    </source>
</evidence>
<protein>
    <submittedName>
        <fullName evidence="1">Uncharacterized protein</fullName>
    </submittedName>
</protein>
<dbReference type="GeneID" id="26250043"/>
<dbReference type="AlphaFoldDB" id="W7E566"/>
<reference evidence="1 2" key="1">
    <citation type="journal article" date="2013" name="PLoS Genet.">
        <title>Comparative genome structure, secondary metabolite, and effector coding capacity across Cochliobolus pathogens.</title>
        <authorList>
            <person name="Condon B.J."/>
            <person name="Leng Y."/>
            <person name="Wu D."/>
            <person name="Bushley K.E."/>
            <person name="Ohm R.A."/>
            <person name="Otillar R."/>
            <person name="Martin J."/>
            <person name="Schackwitz W."/>
            <person name="Grimwood J."/>
            <person name="MohdZainudin N."/>
            <person name="Xue C."/>
            <person name="Wang R."/>
            <person name="Manning V.A."/>
            <person name="Dhillon B."/>
            <person name="Tu Z.J."/>
            <person name="Steffenson B.J."/>
            <person name="Salamov A."/>
            <person name="Sun H."/>
            <person name="Lowry S."/>
            <person name="LaButti K."/>
            <person name="Han J."/>
            <person name="Copeland A."/>
            <person name="Lindquist E."/>
            <person name="Barry K."/>
            <person name="Schmutz J."/>
            <person name="Baker S.E."/>
            <person name="Ciuffetti L.M."/>
            <person name="Grigoriev I.V."/>
            <person name="Zhong S."/>
            <person name="Turgeon B.G."/>
        </authorList>
    </citation>
    <scope>NUCLEOTIDE SEQUENCE [LARGE SCALE GENOMIC DNA]</scope>
    <source>
        <strain evidence="1 2">FI3</strain>
    </source>
</reference>
<gene>
    <name evidence="1" type="ORF">COCVIDRAFT_111747</name>
</gene>
<sequence>TYFLLCCAVLCCTLLYSTLLYSTLLLYCAAMCRALLCSALLCPSRLCSPTPKFIHLSTLGLIPQHSLLPCRPAMHVLAQERHVSTPSMDDAMRCVLQLGPVADASLD</sequence>
<dbReference type="HOGENOM" id="CLU_2216055_0_0_1"/>
<keyword evidence="2" id="KW-1185">Reference proteome</keyword>